<reference evidence="4" key="1">
    <citation type="submission" date="2018-07" db="EMBL/GenBank/DDBJ databases">
        <title>Annotation of Aphanomyces astaci genome assembly.</title>
        <authorList>
            <person name="Studholme D.J."/>
        </authorList>
    </citation>
    <scope>NUCLEOTIDE SEQUENCE [LARGE SCALE GENOMIC DNA]</scope>
    <source>
        <strain evidence="4">Pc</strain>
    </source>
</reference>
<evidence type="ECO:0000256" key="1">
    <source>
        <dbReference type="ARBA" id="ARBA00007441"/>
    </source>
</evidence>
<dbReference type="GO" id="GO:0006520">
    <property type="term" value="P:amino acid metabolic process"/>
    <property type="evidence" value="ECO:0007669"/>
    <property type="project" value="TreeGrafter"/>
</dbReference>
<dbReference type="SUPFAM" id="SSF53383">
    <property type="entry name" value="PLP-dependent transferases"/>
    <property type="match status" value="1"/>
</dbReference>
<dbReference type="Gene3D" id="3.40.640.10">
    <property type="entry name" value="Type I PLP-dependent aspartate aminotransferase-like (Major domain)"/>
    <property type="match status" value="1"/>
</dbReference>
<dbReference type="InterPro" id="IPR015422">
    <property type="entry name" value="PyrdxlP-dep_Trfase_small"/>
</dbReference>
<dbReference type="InterPro" id="IPR015421">
    <property type="entry name" value="PyrdxlP-dep_Trfase_major"/>
</dbReference>
<dbReference type="InterPro" id="IPR015424">
    <property type="entry name" value="PyrdxlP-dep_Trfase"/>
</dbReference>
<protein>
    <recommendedName>
        <fullName evidence="3">Aminotransferase class I/classII large domain-containing protein</fullName>
    </recommendedName>
</protein>
<evidence type="ECO:0000313" key="4">
    <source>
        <dbReference type="EMBL" id="RQM10297.1"/>
    </source>
</evidence>
<dbReference type="CDD" id="cd00609">
    <property type="entry name" value="AAT_like"/>
    <property type="match status" value="1"/>
</dbReference>
<proteinExistence type="inferred from homology"/>
<dbReference type="PANTHER" id="PTHR43795:SF39">
    <property type="entry name" value="AMINOTRANSFERASE CLASS I_CLASSII DOMAIN-CONTAINING PROTEIN"/>
    <property type="match status" value="1"/>
</dbReference>
<sequence>MAFLLSSRTSFSRSHAGNLDAVSRFWFDMIEAVSDPALSYFQLALDALAHEATDDDLDGYVSVAISENRILDANKMLTKLNESCAAASQKSGLGYDDFTGRLAFKQAYASFVKETLLKPHSTTKAIDPTHLAISSGVGSLLAHLSSLLHDEGDAVLLPTPAYGALYNDFFVSSGTKVIDVPMTPTFDITTDALQAGYDQAVLAGHTPKSVLLLNPENPLGIIRSSQTLRAISTWCEHHHLHLIVDEIYANSIHSPEQSPHAFESGATIFDTSVASASFVQLPPHVHILWGLSKDWAASGLRVGVVYTGNPDLLRALSNVLYFSGVSNYLLDGLALVLSDLPWSTSYIADNNRDLRHSYTQVASVLTKFKVPFVPAPAGMFVWVDFSAFLDTPTWHGERALTDVMFDKCKFIMTPGEAQHAPTPGFYRICFAYNTPKAVVHGLTRTLTFLTTQK</sequence>
<dbReference type="Gene3D" id="3.90.1150.10">
    <property type="entry name" value="Aspartate Aminotransferase, domain 1"/>
    <property type="match status" value="1"/>
</dbReference>
<dbReference type="InterPro" id="IPR004839">
    <property type="entry name" value="Aminotransferase_I/II_large"/>
</dbReference>
<comment type="similarity">
    <text evidence="1">Belongs to the class-I pyridoxal-phosphate-dependent aminotransferase family.</text>
</comment>
<dbReference type="GO" id="GO:0030170">
    <property type="term" value="F:pyridoxal phosphate binding"/>
    <property type="evidence" value="ECO:0007669"/>
    <property type="project" value="InterPro"/>
</dbReference>
<evidence type="ECO:0000259" key="3">
    <source>
        <dbReference type="Pfam" id="PF00155"/>
    </source>
</evidence>
<dbReference type="VEuPathDB" id="FungiDB:H257_01223"/>
<dbReference type="InterPro" id="IPR004838">
    <property type="entry name" value="NHTrfase_class1_PyrdxlP-BS"/>
</dbReference>
<accession>A0A425BZR6</accession>
<evidence type="ECO:0000256" key="2">
    <source>
        <dbReference type="ARBA" id="ARBA00022898"/>
    </source>
</evidence>
<dbReference type="PANTHER" id="PTHR43795">
    <property type="entry name" value="BIFUNCTIONAL ASPARTATE AMINOTRANSFERASE AND GLUTAMATE/ASPARTATE-PREPHENATE AMINOTRANSFERASE-RELATED"/>
    <property type="match status" value="1"/>
</dbReference>
<dbReference type="Proteomes" id="UP000284702">
    <property type="component" value="Unassembled WGS sequence"/>
</dbReference>
<name>A0A425BZR6_APHAT</name>
<dbReference type="PROSITE" id="PS00105">
    <property type="entry name" value="AA_TRANSFER_CLASS_1"/>
    <property type="match status" value="1"/>
</dbReference>
<dbReference type="EMBL" id="MZMZ02006175">
    <property type="protein sequence ID" value="RQM10297.1"/>
    <property type="molecule type" value="Genomic_DNA"/>
</dbReference>
<comment type="caution">
    <text evidence="4">The sequence shown here is derived from an EMBL/GenBank/DDBJ whole genome shotgun (WGS) entry which is preliminary data.</text>
</comment>
<dbReference type="PRINTS" id="PR00753">
    <property type="entry name" value="ACCSYNTHASE"/>
</dbReference>
<keyword evidence="2" id="KW-0663">Pyridoxal phosphate</keyword>
<dbReference type="GO" id="GO:0008483">
    <property type="term" value="F:transaminase activity"/>
    <property type="evidence" value="ECO:0007669"/>
    <property type="project" value="TreeGrafter"/>
</dbReference>
<dbReference type="Pfam" id="PF00155">
    <property type="entry name" value="Aminotran_1_2"/>
    <property type="match status" value="1"/>
</dbReference>
<dbReference type="AlphaFoldDB" id="A0A425BZR6"/>
<gene>
    <name evidence="4" type="ORF">B5M09_000104</name>
</gene>
<keyword evidence="5" id="KW-1185">Reference proteome</keyword>
<organism evidence="4 5">
    <name type="scientific">Aphanomyces astaci</name>
    <name type="common">Crayfish plague agent</name>
    <dbReference type="NCBI Taxonomy" id="112090"/>
    <lineage>
        <taxon>Eukaryota</taxon>
        <taxon>Sar</taxon>
        <taxon>Stramenopiles</taxon>
        <taxon>Oomycota</taxon>
        <taxon>Saprolegniomycetes</taxon>
        <taxon>Saprolegniales</taxon>
        <taxon>Verrucalvaceae</taxon>
        <taxon>Aphanomyces</taxon>
    </lineage>
</organism>
<evidence type="ECO:0000313" key="5">
    <source>
        <dbReference type="Proteomes" id="UP000284702"/>
    </source>
</evidence>
<feature type="domain" description="Aminotransferase class I/classII large" evidence="3">
    <location>
        <begin position="68"/>
        <end position="440"/>
    </location>
</feature>
<dbReference type="InterPro" id="IPR050478">
    <property type="entry name" value="Ethylene_sulfur-biosynth"/>
</dbReference>